<evidence type="ECO:0000256" key="1">
    <source>
        <dbReference type="SAM" id="MobiDB-lite"/>
    </source>
</evidence>
<evidence type="ECO:0000313" key="3">
    <source>
        <dbReference type="Proteomes" id="UP000235945"/>
    </source>
</evidence>
<accession>A0A2N8NNM3</accession>
<sequence>MVCMTVFSPHVWNALPPSPSSLTWVKYTLRSLLMESSAPNASASACATSLSRSGLEFATIA</sequence>
<feature type="compositionally biased region" description="Low complexity" evidence="1">
    <location>
        <begin position="38"/>
        <end position="49"/>
    </location>
</feature>
<feature type="region of interest" description="Disordered" evidence="1">
    <location>
        <begin position="38"/>
        <end position="61"/>
    </location>
</feature>
<dbReference type="AlphaFoldDB" id="A0A2N8NNM3"/>
<evidence type="ECO:0000313" key="2">
    <source>
        <dbReference type="EMBL" id="PNE30357.1"/>
    </source>
</evidence>
<dbReference type="Proteomes" id="UP000235945">
    <property type="component" value="Unassembled WGS sequence"/>
</dbReference>
<gene>
    <name evidence="2" type="ORF">AF335_29240</name>
</gene>
<name>A0A2N8NNM3_STREU</name>
<keyword evidence="3" id="KW-1185">Reference proteome</keyword>
<organism evidence="2 3">
    <name type="scientific">Streptomyces eurocidicus</name>
    <name type="common">Streptoverticillium eurocidicus</name>
    <dbReference type="NCBI Taxonomy" id="66423"/>
    <lineage>
        <taxon>Bacteria</taxon>
        <taxon>Bacillati</taxon>
        <taxon>Actinomycetota</taxon>
        <taxon>Actinomycetes</taxon>
        <taxon>Kitasatosporales</taxon>
        <taxon>Streptomycetaceae</taxon>
        <taxon>Streptomyces</taxon>
    </lineage>
</organism>
<comment type="caution">
    <text evidence="2">The sequence shown here is derived from an EMBL/GenBank/DDBJ whole genome shotgun (WGS) entry which is preliminary data.</text>
</comment>
<dbReference type="EMBL" id="LGUI01000012">
    <property type="protein sequence ID" value="PNE30357.1"/>
    <property type="molecule type" value="Genomic_DNA"/>
</dbReference>
<proteinExistence type="predicted"/>
<reference evidence="3" key="1">
    <citation type="submission" date="2015-07" db="EMBL/GenBank/DDBJ databases">
        <authorList>
            <person name="Graham D.E."/>
            <person name="Giannone R.J."/>
            <person name="Gulvik C.A."/>
            <person name="Hettich R.L."/>
            <person name="Klingeman D.M."/>
            <person name="Mahan K.M."/>
            <person name="Parry R.J."/>
            <person name="Spain J.C."/>
        </authorList>
    </citation>
    <scope>NUCLEOTIDE SEQUENCE [LARGE SCALE GENOMIC DNA]</scope>
    <source>
        <strain evidence="3">ATCC 27428</strain>
    </source>
</reference>
<protein>
    <submittedName>
        <fullName evidence="2">Uncharacterized protein</fullName>
    </submittedName>
</protein>